<dbReference type="AlphaFoldDB" id="A0AA38KII1"/>
<feature type="region of interest" description="Disordered" evidence="6">
    <location>
        <begin position="628"/>
        <end position="785"/>
    </location>
</feature>
<evidence type="ECO:0000256" key="4">
    <source>
        <dbReference type="ARBA" id="ARBA00022695"/>
    </source>
</evidence>
<dbReference type="EMBL" id="JAHRHJ020000008">
    <property type="protein sequence ID" value="KAH9305391.1"/>
    <property type="molecule type" value="Genomic_DNA"/>
</dbReference>
<feature type="region of interest" description="Disordered" evidence="6">
    <location>
        <begin position="576"/>
        <end position="596"/>
    </location>
</feature>
<comment type="caution">
    <text evidence="7">The sequence shown here is derived from an EMBL/GenBank/DDBJ whole genome shotgun (WGS) entry which is preliminary data.</text>
</comment>
<keyword evidence="3" id="KW-0808">Transferase</keyword>
<evidence type="ECO:0000256" key="3">
    <source>
        <dbReference type="ARBA" id="ARBA00022679"/>
    </source>
</evidence>
<keyword evidence="2" id="KW-0240">DNA-directed RNA polymerase</keyword>
<proteinExistence type="predicted"/>
<dbReference type="InterPro" id="IPR045867">
    <property type="entry name" value="DNA-dir_RpoC_beta_prime"/>
</dbReference>
<accession>A0AA38KII1</accession>
<feature type="compositionally biased region" description="Gly residues" evidence="6">
    <location>
        <begin position="689"/>
        <end position="706"/>
    </location>
</feature>
<evidence type="ECO:0000256" key="1">
    <source>
        <dbReference type="ARBA" id="ARBA00012418"/>
    </source>
</evidence>
<keyword evidence="5" id="KW-0804">Transcription</keyword>
<dbReference type="GO" id="GO:0000428">
    <property type="term" value="C:DNA-directed RNA polymerase complex"/>
    <property type="evidence" value="ECO:0007669"/>
    <property type="project" value="UniProtKB-KW"/>
</dbReference>
<feature type="compositionally biased region" description="Polar residues" evidence="6">
    <location>
        <begin position="731"/>
        <end position="752"/>
    </location>
</feature>
<feature type="compositionally biased region" description="Basic and acidic residues" evidence="6">
    <location>
        <begin position="859"/>
        <end position="873"/>
    </location>
</feature>
<feature type="non-terminal residue" evidence="7">
    <location>
        <position position="1"/>
    </location>
</feature>
<evidence type="ECO:0000256" key="5">
    <source>
        <dbReference type="ARBA" id="ARBA00023163"/>
    </source>
</evidence>
<evidence type="ECO:0000313" key="8">
    <source>
        <dbReference type="Proteomes" id="UP000824469"/>
    </source>
</evidence>
<gene>
    <name evidence="7" type="ORF">KI387_009795</name>
</gene>
<feature type="compositionally biased region" description="Polar residues" evidence="6">
    <location>
        <begin position="760"/>
        <end position="785"/>
    </location>
</feature>
<dbReference type="GO" id="GO:0006351">
    <property type="term" value="P:DNA-templated transcription"/>
    <property type="evidence" value="ECO:0007669"/>
    <property type="project" value="InterPro"/>
</dbReference>
<feature type="region of interest" description="Disordered" evidence="6">
    <location>
        <begin position="813"/>
        <end position="884"/>
    </location>
</feature>
<dbReference type="GO" id="GO:0003899">
    <property type="term" value="F:DNA-directed RNA polymerase activity"/>
    <property type="evidence" value="ECO:0007669"/>
    <property type="project" value="UniProtKB-EC"/>
</dbReference>
<feature type="compositionally biased region" description="Polar residues" evidence="6">
    <location>
        <begin position="497"/>
        <end position="508"/>
    </location>
</feature>
<dbReference type="Pfam" id="PF11523">
    <property type="entry name" value="DUF3223"/>
    <property type="match status" value="1"/>
</dbReference>
<evidence type="ECO:0000313" key="7">
    <source>
        <dbReference type="EMBL" id="KAH9305391.1"/>
    </source>
</evidence>
<feature type="region of interest" description="Disordered" evidence="6">
    <location>
        <begin position="427"/>
        <end position="508"/>
    </location>
</feature>
<dbReference type="PANTHER" id="PTHR19376">
    <property type="entry name" value="DNA-DIRECTED RNA POLYMERASE"/>
    <property type="match status" value="1"/>
</dbReference>
<dbReference type="SUPFAM" id="SSF64484">
    <property type="entry name" value="beta and beta-prime subunits of DNA dependent RNA-polymerase"/>
    <property type="match status" value="1"/>
</dbReference>
<keyword evidence="4" id="KW-0548">Nucleotidyltransferase</keyword>
<feature type="region of interest" description="Disordered" evidence="6">
    <location>
        <begin position="536"/>
        <end position="563"/>
    </location>
</feature>
<sequence length="978" mass="108913">VEELVCIVAPIDVYDFHNCWSAQSGSFACSGCAHKLTASIARDVLKKGMISQLKFAGDDRIETVHISWNNESLESWVPRPTCSGKKDKGEIMIEVVVEKNVVKKRGDAWKIVFDACLPFISFLDLNRCMPYSIHELYKLLGISSAYQLTIQRLSVALEMVGKNVFKEHLLLVSDCIAYTGNIIGFNPAGYRDFYQFMDFPVPFTEGTLKVPIKCFGKAAQRGVKDTLSDAVASCSWGKRAPVGTGSNFDIVWHDIKEVKEPLELQHKQMDVGEFLEIVGMVPCTKVVPSSLCLGTDFDDPTLPCQDDSSEKNLTSTWDSEVRSPVHMDSWGGISENLRQLEVKELQDKGWNNPIRHEVKITGWNTDSNIEQTMKSNGDCMQSGWEHFQKRDSDLGWDNGREEIAEENKTNPTQNGWEQLEPVSEAYRGKHDGVSSLNKDSDTTEKRSDWGSGWGGLSNNQELLGAKELHTDGWNGNTENDQKVSGWGDDCNDGKFSSMENNSSLAHSTQVWEQNMEDIPQHEQARSVSLQFGYQRRDASSKFKPTGANTVPLGRKRPLTQASSEPLVKLDTSLQHTGQLEKSSEQKFQVQESSNNGWNPELSIKTVLESDWNSKQSIAVEAEPCLSQPSWGSFEESKNHAEDSNNDGWNPVKADTSFSQPSWGRPVSNVDVSKSEQISEATLKATEAGDGQGMGRGTGRGRSGGRARGGRDGGGRGRGRGDRAWDNDRNNKQSMTVETEPCLSQPSWGSSDQNKFHDGDSTNNGWSSGTMGSNIQAGSGSDWSSKQCLTVQSETCDSQPFGGPEQNKLLAEDLTNDGWNPKTPEPEIKTGFGSDWNNKQPMSEAEPWRCLPESQRSGRGGRDRGHRGRGDWGRGRGTRQFTSSANYPDLFVPREDEILQEVQPLMQSMRKILFRSSYQDGDRLTTEDEKEVTEKVLCHHPEKEAKIGSGIDYIMYMNAKSVQECYEFNKHILLGDVFQ</sequence>
<dbReference type="EC" id="2.7.7.6" evidence="1"/>
<dbReference type="PANTHER" id="PTHR19376:SF51">
    <property type="entry name" value="DNA-DIRECTED RNA POLYMERASE V SUBUNIT 1"/>
    <property type="match status" value="1"/>
</dbReference>
<reference evidence="7 8" key="1">
    <citation type="journal article" date="2021" name="Nat. Plants">
        <title>The Taxus genome provides insights into paclitaxel biosynthesis.</title>
        <authorList>
            <person name="Xiong X."/>
            <person name="Gou J."/>
            <person name="Liao Q."/>
            <person name="Li Y."/>
            <person name="Zhou Q."/>
            <person name="Bi G."/>
            <person name="Li C."/>
            <person name="Du R."/>
            <person name="Wang X."/>
            <person name="Sun T."/>
            <person name="Guo L."/>
            <person name="Liang H."/>
            <person name="Lu P."/>
            <person name="Wu Y."/>
            <person name="Zhang Z."/>
            <person name="Ro D.K."/>
            <person name="Shang Y."/>
            <person name="Huang S."/>
            <person name="Yan J."/>
        </authorList>
    </citation>
    <scope>NUCLEOTIDE SEQUENCE [LARGE SCALE GENOMIC DNA]</scope>
    <source>
        <strain evidence="7">Ta-2019</strain>
    </source>
</reference>
<dbReference type="Proteomes" id="UP000824469">
    <property type="component" value="Unassembled WGS sequence"/>
</dbReference>
<feature type="compositionally biased region" description="Basic and acidic residues" evidence="6">
    <location>
        <begin position="427"/>
        <end position="448"/>
    </location>
</feature>
<protein>
    <recommendedName>
        <fullName evidence="1">DNA-directed RNA polymerase</fullName>
        <ecNumber evidence="1">2.7.7.6</ecNumber>
    </recommendedName>
</protein>
<dbReference type="Gene3D" id="3.10.450.40">
    <property type="match status" value="1"/>
</dbReference>
<feature type="compositionally biased region" description="Basic and acidic residues" evidence="6">
    <location>
        <begin position="708"/>
        <end position="730"/>
    </location>
</feature>
<name>A0AA38KII1_TAXCH</name>
<evidence type="ECO:0000256" key="2">
    <source>
        <dbReference type="ARBA" id="ARBA00022478"/>
    </source>
</evidence>
<evidence type="ECO:0000256" key="6">
    <source>
        <dbReference type="SAM" id="MobiDB-lite"/>
    </source>
</evidence>
<dbReference type="OMA" id="WGGISEN"/>
<organism evidence="7 8">
    <name type="scientific">Taxus chinensis</name>
    <name type="common">Chinese yew</name>
    <name type="synonym">Taxus wallichiana var. chinensis</name>
    <dbReference type="NCBI Taxonomy" id="29808"/>
    <lineage>
        <taxon>Eukaryota</taxon>
        <taxon>Viridiplantae</taxon>
        <taxon>Streptophyta</taxon>
        <taxon>Embryophyta</taxon>
        <taxon>Tracheophyta</taxon>
        <taxon>Spermatophyta</taxon>
        <taxon>Pinopsida</taxon>
        <taxon>Pinidae</taxon>
        <taxon>Conifers II</taxon>
        <taxon>Cupressales</taxon>
        <taxon>Taxaceae</taxon>
        <taxon>Taxus</taxon>
    </lineage>
</organism>
<feature type="compositionally biased region" description="Polar residues" evidence="6">
    <location>
        <begin position="669"/>
        <end position="679"/>
    </location>
</feature>
<keyword evidence="8" id="KW-1185">Reference proteome</keyword>
<feature type="non-terminal residue" evidence="7">
    <location>
        <position position="978"/>
    </location>
</feature>